<evidence type="ECO:0000313" key="2">
    <source>
        <dbReference type="EMBL" id="SAL96069.1"/>
    </source>
</evidence>
<gene>
    <name evidence="2" type="primary">ABSGL_01437.1 scaffold 1580</name>
</gene>
<sequence>MVEMFPEDVHRVWRVVHHLTKQWGIEHLENLLEENGLPAFRATEEWVARTLLVQAWSNEYRRTFEDGLCFDTGRLGFALVVIVWAFALVMIVWAFALVVIVWTLRRAKIGKDCYG</sequence>
<dbReference type="AlphaFoldDB" id="A0A168L4T8"/>
<name>A0A168L4T8_ABSGL</name>
<keyword evidence="3" id="KW-1185">Reference proteome</keyword>
<evidence type="ECO:0000256" key="1">
    <source>
        <dbReference type="SAM" id="Phobius"/>
    </source>
</evidence>
<proteinExistence type="predicted"/>
<keyword evidence="1" id="KW-0472">Membrane</keyword>
<accession>A0A168L4T8</accession>
<reference evidence="2" key="1">
    <citation type="submission" date="2016-04" db="EMBL/GenBank/DDBJ databases">
        <authorList>
            <person name="Evans L.H."/>
            <person name="Alamgir A."/>
            <person name="Owens N."/>
            <person name="Weber N.D."/>
            <person name="Virtaneva K."/>
            <person name="Barbian K."/>
            <person name="Babar A."/>
            <person name="Rosenke K."/>
        </authorList>
    </citation>
    <scope>NUCLEOTIDE SEQUENCE [LARGE SCALE GENOMIC DNA]</scope>
    <source>
        <strain evidence="2">CBS 101.48</strain>
    </source>
</reference>
<keyword evidence="1" id="KW-0812">Transmembrane</keyword>
<feature type="transmembrane region" description="Helical" evidence="1">
    <location>
        <begin position="75"/>
        <end position="102"/>
    </location>
</feature>
<evidence type="ECO:0000313" key="3">
    <source>
        <dbReference type="Proteomes" id="UP000078561"/>
    </source>
</evidence>
<protein>
    <submittedName>
        <fullName evidence="2">Uncharacterized protein</fullName>
    </submittedName>
</protein>
<organism evidence="2">
    <name type="scientific">Absidia glauca</name>
    <name type="common">Pin mould</name>
    <dbReference type="NCBI Taxonomy" id="4829"/>
    <lineage>
        <taxon>Eukaryota</taxon>
        <taxon>Fungi</taxon>
        <taxon>Fungi incertae sedis</taxon>
        <taxon>Mucoromycota</taxon>
        <taxon>Mucoromycotina</taxon>
        <taxon>Mucoromycetes</taxon>
        <taxon>Mucorales</taxon>
        <taxon>Cunninghamellaceae</taxon>
        <taxon>Absidia</taxon>
    </lineage>
</organism>
<dbReference type="EMBL" id="LT550653">
    <property type="protein sequence ID" value="SAL96069.1"/>
    <property type="molecule type" value="Genomic_DNA"/>
</dbReference>
<keyword evidence="1" id="KW-1133">Transmembrane helix</keyword>
<dbReference type="Proteomes" id="UP000078561">
    <property type="component" value="Unassembled WGS sequence"/>
</dbReference>
<dbReference type="InParanoid" id="A0A168L4T8"/>